<sequence>MMVKRFGWKRYAYIAFALMVMMTCWESNRSNAMLYASAGQAETASDIIPQESIRLRILANSDAPSDQWVKREVRDAIIEQMNGWVTEPQGIEAARAVVREHLPELNKLVGETLHANGFAYEYKVELGVVPFPTKMYGNQVYPAGDYEALRVSIGAAEGQNWWCVLFPPLCFVDSEMIVKKNTAHAAAADEADTNKASQDAKAGKSAKNAGGNAADAVKSANNGKTVQEAGASKGSAGKDGKTAGQAEEQQLAAAPATPKPEIRFFLWDLLKKVGSLFA</sequence>
<feature type="compositionally biased region" description="Low complexity" evidence="1">
    <location>
        <begin position="185"/>
        <end position="216"/>
    </location>
</feature>
<name>A0A916K6I4_9BACL</name>
<dbReference type="AlphaFoldDB" id="A0A916K6I4"/>
<dbReference type="Pfam" id="PF09551">
    <property type="entry name" value="Spore_II_R"/>
    <property type="match status" value="1"/>
</dbReference>
<dbReference type="Proteomes" id="UP000693672">
    <property type="component" value="Unassembled WGS sequence"/>
</dbReference>
<feature type="region of interest" description="Disordered" evidence="1">
    <location>
        <begin position="185"/>
        <end position="255"/>
    </location>
</feature>
<comment type="caution">
    <text evidence="2">The sequence shown here is derived from an EMBL/GenBank/DDBJ whole genome shotgun (WGS) entry which is preliminary data.</text>
</comment>
<organism evidence="2 3">
    <name type="scientific">Paenibacillus solanacearum</name>
    <dbReference type="NCBI Taxonomy" id="2048548"/>
    <lineage>
        <taxon>Bacteria</taxon>
        <taxon>Bacillati</taxon>
        <taxon>Bacillota</taxon>
        <taxon>Bacilli</taxon>
        <taxon>Bacillales</taxon>
        <taxon>Paenibacillaceae</taxon>
        <taxon>Paenibacillus</taxon>
    </lineage>
</organism>
<gene>
    <name evidence="2" type="ORF">PAESOLCIP111_03584</name>
</gene>
<dbReference type="EMBL" id="CAJVAS010000015">
    <property type="protein sequence ID" value="CAG7634600.1"/>
    <property type="molecule type" value="Genomic_DNA"/>
</dbReference>
<proteinExistence type="predicted"/>
<keyword evidence="3" id="KW-1185">Reference proteome</keyword>
<evidence type="ECO:0000256" key="1">
    <source>
        <dbReference type="SAM" id="MobiDB-lite"/>
    </source>
</evidence>
<reference evidence="2" key="1">
    <citation type="submission" date="2021-06" db="EMBL/GenBank/DDBJ databases">
        <authorList>
            <person name="Criscuolo A."/>
        </authorList>
    </citation>
    <scope>NUCLEOTIDE SEQUENCE</scope>
    <source>
        <strain evidence="2">CIP111600</strain>
    </source>
</reference>
<evidence type="ECO:0000313" key="3">
    <source>
        <dbReference type="Proteomes" id="UP000693672"/>
    </source>
</evidence>
<evidence type="ECO:0000313" key="2">
    <source>
        <dbReference type="EMBL" id="CAG7634600.1"/>
    </source>
</evidence>
<dbReference type="RefSeq" id="WP_425517352.1">
    <property type="nucleotide sequence ID" value="NZ_CAJVAS010000015.1"/>
</dbReference>
<dbReference type="InterPro" id="IPR014202">
    <property type="entry name" value="Spore_II_R"/>
</dbReference>
<protein>
    <recommendedName>
        <fullName evidence="4">Stage II sporulation protein R</fullName>
    </recommendedName>
</protein>
<accession>A0A916K6I4</accession>
<feature type="compositionally biased region" description="Low complexity" evidence="1">
    <location>
        <begin position="242"/>
        <end position="255"/>
    </location>
</feature>
<dbReference type="NCBIfam" id="TIGR02837">
    <property type="entry name" value="spore_II_R"/>
    <property type="match status" value="1"/>
</dbReference>
<evidence type="ECO:0008006" key="4">
    <source>
        <dbReference type="Google" id="ProtNLM"/>
    </source>
</evidence>